<keyword evidence="1" id="KW-1133">Transmembrane helix</keyword>
<keyword evidence="1" id="KW-0812">Transmembrane</keyword>
<dbReference type="PANTHER" id="PTHR43649:SF27">
    <property type="entry name" value="EXTRACELLULAR SOLUTE-BINDING PROTEIN FAMILY 1"/>
    <property type="match status" value="1"/>
</dbReference>
<dbReference type="InterPro" id="IPR006059">
    <property type="entry name" value="SBP"/>
</dbReference>
<dbReference type="SUPFAM" id="SSF53850">
    <property type="entry name" value="Periplasmic binding protein-like II"/>
    <property type="match status" value="1"/>
</dbReference>
<dbReference type="AlphaFoldDB" id="A0A1B2E2E1"/>
<dbReference type="EMBL" id="CP016809">
    <property type="protein sequence ID" value="ANY74160.1"/>
    <property type="molecule type" value="Genomic_DNA"/>
</dbReference>
<name>A0A1B2E2E1_9BACL</name>
<dbReference type="KEGG" id="pib:BBD41_17105"/>
<dbReference type="RefSeq" id="WP_099478334.1">
    <property type="nucleotide sequence ID" value="NZ_CP016809.1"/>
</dbReference>
<protein>
    <submittedName>
        <fullName evidence="2">ABC transporter substrate-binding protein</fullName>
    </submittedName>
</protein>
<sequence length="985" mass="110935">MLRRRGAKITFSLILIGIIMISGISGFISRGNGDADSNSNMVNNRNSASLDQREKEGMIPADGGSFRIAPSRFIADSNLPILAREAAYGYHDGAIHLKKGDSFAAEIEVPKEGEYTLSFDYFILAEGLQSTEYSIQVNGKSPALEANRFVLPPLWKSNTDTFPKDRYGNEVMPTQVRADEWQTIEFADPNRMNPEPIKIKLNKGKNIIKFTLMNGELLSGSITVATPAALPSYAQYAAQHIDKTEAKSAMIVKEAEKPDFKNDTTINPLPSRNLGVSPYATNLLLLNTLGGKTWDISGQTVYYDILVEKDGLYQIGVKYKQEDKPNSRVFRTFTIDGHIPFEEAKHYPFEYSTSWKTEVLQGDEGPYLFYLSKGKHRIGIMADASPYYDVMQLLQQSIKQTNDLTLEIRKLVGNDVDQNREWEITEHFPTIQGDLLDIAKALNQEYEKAVMLNGGVDSSKGLTAMKMAVGSLEKLAAEPNQIPRKLNELNGGAGSVTQNLSNAITDLEMQPLTVDQLYISNKDASYPEHKASWINSVYESTKQFFHTFRSPKRQDNDDGVTLNVWMNRPRNYMELLQRMVDEQFTPKTGIKVNFSTLPNEQRLTLAASSSIAPDLALGISNNIPFDLGFRGAALDLKQFDDFGQVIEPFSPGALLPLIVNDEVYGVPETQDFYVLFYRKDILDSLNIPVPDTWDDVIEIMPELQRYGMNFYSPIAGATGMKPFMATAPFIYQAGGDIFGKDAFETGIDSKESLKGIELMTNLFKLYGLQMQVPVFYEHFRSGKMPLGVSNFATYIQMQVAAPELKGSWKIAPAPGIKHNGVTERWEPGSAQVSMIFKSTKHPDEAWQFLKWWISTETQVHFANQLQTLYGKEYLWNTANNEAFSQLYWPEEDKQVVLEQWKWLKEVPKSPSAYLIERELSNIWTKVVFDGGNIRSAVEDAVNEIDKETARKMEEFGYMNQGKVVAPYRIATIEDVESWVRGRDGN</sequence>
<dbReference type="Gene3D" id="2.60.120.260">
    <property type="entry name" value="Galactose-binding domain-like"/>
    <property type="match status" value="2"/>
</dbReference>
<dbReference type="InterPro" id="IPR050490">
    <property type="entry name" value="Bact_solute-bd_prot1"/>
</dbReference>
<gene>
    <name evidence="2" type="ORF">BBD41_17105</name>
</gene>
<reference evidence="2" key="1">
    <citation type="submission" date="2016-08" db="EMBL/GenBank/DDBJ databases">
        <title>Complete Genome Seqeunce of Paenibacillus sp. nov. IHBB 9852 from high altitute lake of Indian trans-Himalayas.</title>
        <authorList>
            <person name="Kiran S."/>
            <person name="Swarnkar M.K."/>
            <person name="Rana A."/>
            <person name="Tewari R."/>
            <person name="Gulati A."/>
        </authorList>
    </citation>
    <scope>NUCLEOTIDE SEQUENCE [LARGE SCALE GENOMIC DNA]</scope>
    <source>
        <strain evidence="2">IHBB 9852</strain>
    </source>
</reference>
<dbReference type="PANTHER" id="PTHR43649">
    <property type="entry name" value="ARABINOSE-BINDING PROTEIN-RELATED"/>
    <property type="match status" value="1"/>
</dbReference>
<feature type="transmembrane region" description="Helical" evidence="1">
    <location>
        <begin position="9"/>
        <end position="28"/>
    </location>
</feature>
<evidence type="ECO:0000256" key="1">
    <source>
        <dbReference type="SAM" id="Phobius"/>
    </source>
</evidence>
<keyword evidence="1" id="KW-0472">Membrane</keyword>
<accession>A0A1B2E2E1</accession>
<dbReference type="Pfam" id="PF01547">
    <property type="entry name" value="SBP_bac_1"/>
    <property type="match status" value="1"/>
</dbReference>
<proteinExistence type="predicted"/>
<evidence type="ECO:0000313" key="2">
    <source>
        <dbReference type="EMBL" id="ANY74160.1"/>
    </source>
</evidence>
<dbReference type="Gene3D" id="3.40.190.10">
    <property type="entry name" value="Periplasmic binding protein-like II"/>
    <property type="match status" value="1"/>
</dbReference>
<organism evidence="2">
    <name type="scientific">Paenibacillus ihbetae</name>
    <dbReference type="NCBI Taxonomy" id="1870820"/>
    <lineage>
        <taxon>Bacteria</taxon>
        <taxon>Bacillati</taxon>
        <taxon>Bacillota</taxon>
        <taxon>Bacilli</taxon>
        <taxon>Bacillales</taxon>
        <taxon>Paenibacillaceae</taxon>
        <taxon>Paenibacillus</taxon>
    </lineage>
</organism>